<dbReference type="GO" id="GO:0016020">
    <property type="term" value="C:membrane"/>
    <property type="evidence" value="ECO:0007669"/>
    <property type="project" value="InterPro"/>
</dbReference>
<keyword evidence="3" id="KW-1133">Transmembrane helix</keyword>
<accession>A0A519BLQ5</accession>
<protein>
    <recommendedName>
        <fullName evidence="4">Methyl-accepting transducer domain-containing protein</fullName>
    </recommendedName>
</protein>
<keyword evidence="1 2" id="KW-0807">Transducer</keyword>
<dbReference type="Proteomes" id="UP000319296">
    <property type="component" value="Unassembled WGS sequence"/>
</dbReference>
<dbReference type="AlphaFoldDB" id="A0A519BLQ5"/>
<dbReference type="SUPFAM" id="SSF58104">
    <property type="entry name" value="Methyl-accepting chemotaxis protein (MCP) signaling domain"/>
    <property type="match status" value="1"/>
</dbReference>
<dbReference type="PANTHER" id="PTHR32089">
    <property type="entry name" value="METHYL-ACCEPTING CHEMOTAXIS PROTEIN MCPB"/>
    <property type="match status" value="1"/>
</dbReference>
<organism evidence="5 6">
    <name type="scientific">Candidatus Acididesulfobacter diazotrophicus</name>
    <dbReference type="NCBI Taxonomy" id="2597226"/>
    <lineage>
        <taxon>Bacteria</taxon>
        <taxon>Deltaproteobacteria</taxon>
        <taxon>Candidatus Acidulodesulfobacterales</taxon>
        <taxon>Candidatus Acididesulfobacter</taxon>
    </lineage>
</organism>
<evidence type="ECO:0000259" key="4">
    <source>
        <dbReference type="PROSITE" id="PS50111"/>
    </source>
</evidence>
<evidence type="ECO:0000256" key="1">
    <source>
        <dbReference type="ARBA" id="ARBA00023224"/>
    </source>
</evidence>
<name>A0A519BLQ5_9DELT</name>
<dbReference type="EMBL" id="SGBB01000012">
    <property type="protein sequence ID" value="RZD18208.1"/>
    <property type="molecule type" value="Genomic_DNA"/>
</dbReference>
<dbReference type="SMART" id="SM00283">
    <property type="entry name" value="MA"/>
    <property type="match status" value="1"/>
</dbReference>
<feature type="transmembrane region" description="Helical" evidence="3">
    <location>
        <begin position="12"/>
        <end position="38"/>
    </location>
</feature>
<reference evidence="5 6" key="1">
    <citation type="journal article" date="2019" name="ISME J.">
        <title>Insights into ecological role of a new deltaproteobacterial order Candidatus Acidulodesulfobacterales by metagenomics and metatranscriptomics.</title>
        <authorList>
            <person name="Tan S."/>
            <person name="Liu J."/>
            <person name="Fang Y."/>
            <person name="Hedlund B.P."/>
            <person name="Lian Z.H."/>
            <person name="Huang L.Y."/>
            <person name="Li J.T."/>
            <person name="Huang L.N."/>
            <person name="Li W.J."/>
            <person name="Jiang H.C."/>
            <person name="Dong H.L."/>
            <person name="Shu W.S."/>
        </authorList>
    </citation>
    <scope>NUCLEOTIDE SEQUENCE [LARGE SCALE GENOMIC DNA]</scope>
    <source>
        <strain evidence="5">AP1</strain>
    </source>
</reference>
<comment type="caution">
    <text evidence="5">The sequence shown here is derived from an EMBL/GenBank/DDBJ whole genome shotgun (WGS) entry which is preliminary data.</text>
</comment>
<evidence type="ECO:0000313" key="6">
    <source>
        <dbReference type="Proteomes" id="UP000319296"/>
    </source>
</evidence>
<dbReference type="Gene3D" id="1.10.287.950">
    <property type="entry name" value="Methyl-accepting chemotaxis protein"/>
    <property type="match status" value="1"/>
</dbReference>
<proteinExistence type="predicted"/>
<dbReference type="PANTHER" id="PTHR32089:SF112">
    <property type="entry name" value="LYSOZYME-LIKE PROTEIN-RELATED"/>
    <property type="match status" value="1"/>
</dbReference>
<keyword evidence="3" id="KW-0472">Membrane</keyword>
<evidence type="ECO:0000313" key="5">
    <source>
        <dbReference type="EMBL" id="RZD18208.1"/>
    </source>
</evidence>
<feature type="transmembrane region" description="Helical" evidence="3">
    <location>
        <begin position="72"/>
        <end position="97"/>
    </location>
</feature>
<dbReference type="PROSITE" id="PS50111">
    <property type="entry name" value="CHEMOTAXIS_TRANSDUC_2"/>
    <property type="match status" value="1"/>
</dbReference>
<keyword evidence="3" id="KW-0812">Transmembrane</keyword>
<dbReference type="GO" id="GO:0007165">
    <property type="term" value="P:signal transduction"/>
    <property type="evidence" value="ECO:0007669"/>
    <property type="project" value="UniProtKB-KW"/>
</dbReference>
<feature type="domain" description="Methyl-accepting transducer" evidence="4">
    <location>
        <begin position="204"/>
        <end position="426"/>
    </location>
</feature>
<evidence type="ECO:0000256" key="2">
    <source>
        <dbReference type="PROSITE-ProRule" id="PRU00284"/>
    </source>
</evidence>
<dbReference type="Pfam" id="PF00015">
    <property type="entry name" value="MCPsignal"/>
    <property type="match status" value="1"/>
</dbReference>
<evidence type="ECO:0000256" key="3">
    <source>
        <dbReference type="SAM" id="Phobius"/>
    </source>
</evidence>
<sequence>MQMPFKNLFSDIKIRLISICVFMMLIFTIPFIISWTYMSDIADKYNKKLGQLNAHNIATAGIISGEFARDRFISIAAACILIAAGMAISAVFIYFLFVKPFKEISITVGNLEKNGLSGVDDTVRARDAKGVLKRLNAVAGEIGIFTNSLHKCLDFINNRNLTDIGNALSLEHTGGNNGGFIKFQSGFVDAVNVVASDITKIKNELIDISNEFATLLGRISELNNSGEEQFNELSLTASTIEENTKTINSIASLSVKSREKADNIVGMISRNASDILDLNDSIQKIHESTQKITNIITVIGEIADQTNLLSLNAAIEAARAGEQGRGFAVVADEVKKLAEKVSKATQDVSGLIKETESRVSNGVDIVNKIVESNSFMNKETDSIKEDIDNLASAIEEQNASMEELSRSSVRISSEAKQISVSTSNIVEEVLQIVDKMDKASSITNLYKL</sequence>
<gene>
    <name evidence="5" type="ORF">EVG15_07045</name>
</gene>
<dbReference type="InterPro" id="IPR004089">
    <property type="entry name" value="MCPsignal_dom"/>
</dbReference>